<dbReference type="InParanoid" id="A0A0G4FBF6"/>
<organism evidence="1 2">
    <name type="scientific">Vitrella brassicaformis (strain CCMP3155)</name>
    <dbReference type="NCBI Taxonomy" id="1169540"/>
    <lineage>
        <taxon>Eukaryota</taxon>
        <taxon>Sar</taxon>
        <taxon>Alveolata</taxon>
        <taxon>Colpodellida</taxon>
        <taxon>Vitrellaceae</taxon>
        <taxon>Vitrella</taxon>
    </lineage>
</organism>
<protein>
    <submittedName>
        <fullName evidence="1">Uncharacterized protein</fullName>
    </submittedName>
</protein>
<dbReference type="PANTHER" id="PTHR38899:SF1">
    <property type="entry name" value="PROTEIN KINASE"/>
    <property type="match status" value="1"/>
</dbReference>
<keyword evidence="2" id="KW-1185">Reference proteome</keyword>
<dbReference type="PhylomeDB" id="A0A0G4FBF6"/>
<sequence>MPANEEGEPADPRATASRPPSFTVFLFDYDDTLFPTSAHDNVEEAVREGTMTDEEGRARLAKCAASALRLLERCVLRGQIIICSNGDRSWLAESLDGEAYQELRQFLKARAIPVLSARQHATLQGLIEYDSGVWKRSCFGEILASLRQQGVAPSHALSIGDAEHDLSALERNKEYLQHGGIMTKVQLKDQPTADDLAVQHSVLTTCLDELLEDDQTDNYEMAFEREKGEDGAFVGVSLTAIEDPNMKDPET</sequence>
<evidence type="ECO:0000313" key="1">
    <source>
        <dbReference type="EMBL" id="CEM10204.1"/>
    </source>
</evidence>
<dbReference type="PANTHER" id="PTHR38899">
    <property type="entry name" value="DOMAIN OOKINETE PROTEIN, PUTATIVE-RELATED"/>
    <property type="match status" value="1"/>
</dbReference>
<accession>A0A0G4FBF6</accession>
<gene>
    <name evidence="1" type="ORF">Vbra_14905</name>
</gene>
<dbReference type="SUPFAM" id="SSF56784">
    <property type="entry name" value="HAD-like"/>
    <property type="match status" value="1"/>
</dbReference>
<name>A0A0G4FBF6_VITBC</name>
<dbReference type="OMA" id="WRISEQE"/>
<dbReference type="CDD" id="cd01427">
    <property type="entry name" value="HAD_like"/>
    <property type="match status" value="1"/>
</dbReference>
<dbReference type="VEuPathDB" id="CryptoDB:Vbra_14905"/>
<dbReference type="EMBL" id="CDMY01000403">
    <property type="protein sequence ID" value="CEM10204.1"/>
    <property type="molecule type" value="Genomic_DNA"/>
</dbReference>
<dbReference type="OrthoDB" id="166018at2759"/>
<reference evidence="1 2" key="1">
    <citation type="submission" date="2014-11" db="EMBL/GenBank/DDBJ databases">
        <authorList>
            <person name="Zhu J."/>
            <person name="Qi W."/>
            <person name="Song R."/>
        </authorList>
    </citation>
    <scope>NUCLEOTIDE SEQUENCE [LARGE SCALE GENOMIC DNA]</scope>
</reference>
<dbReference type="Proteomes" id="UP000041254">
    <property type="component" value="Unassembled WGS sequence"/>
</dbReference>
<dbReference type="InterPro" id="IPR036412">
    <property type="entry name" value="HAD-like_sf"/>
</dbReference>
<proteinExistence type="predicted"/>
<dbReference type="AlphaFoldDB" id="A0A0G4FBF6"/>
<evidence type="ECO:0000313" key="2">
    <source>
        <dbReference type="Proteomes" id="UP000041254"/>
    </source>
</evidence>